<evidence type="ECO:0000256" key="1">
    <source>
        <dbReference type="ARBA" id="ARBA00004448"/>
    </source>
</evidence>
<dbReference type="EMBL" id="JARAKH010000018">
    <property type="protein sequence ID" value="KAK8395191.1"/>
    <property type="molecule type" value="Genomic_DNA"/>
</dbReference>
<comment type="caution">
    <text evidence="11">The sequence shown here is derived from an EMBL/GenBank/DDBJ whole genome shotgun (WGS) entry which is preliminary data.</text>
</comment>
<dbReference type="PRINTS" id="PR00926">
    <property type="entry name" value="MITOCARRIER"/>
</dbReference>
<evidence type="ECO:0008006" key="13">
    <source>
        <dbReference type="Google" id="ProtNLM"/>
    </source>
</evidence>
<dbReference type="InterPro" id="IPR023395">
    <property type="entry name" value="MCP_dom_sf"/>
</dbReference>
<dbReference type="GO" id="GO:0055085">
    <property type="term" value="P:transmembrane transport"/>
    <property type="evidence" value="ECO:0007669"/>
    <property type="project" value="InterPro"/>
</dbReference>
<evidence type="ECO:0000256" key="7">
    <source>
        <dbReference type="ARBA" id="ARBA00023128"/>
    </source>
</evidence>
<dbReference type="InterPro" id="IPR002167">
    <property type="entry name" value="GDC-like"/>
</dbReference>
<keyword evidence="3 10" id="KW-0813">Transport</keyword>
<evidence type="ECO:0000256" key="10">
    <source>
        <dbReference type="RuleBase" id="RU000488"/>
    </source>
</evidence>
<proteinExistence type="inferred from homology"/>
<dbReference type="GO" id="GO:0005743">
    <property type="term" value="C:mitochondrial inner membrane"/>
    <property type="evidence" value="ECO:0007669"/>
    <property type="project" value="UniProtKB-SubCell"/>
</dbReference>
<keyword evidence="4 9" id="KW-0812">Transmembrane</keyword>
<dbReference type="Gene3D" id="1.50.40.10">
    <property type="entry name" value="Mitochondrial carrier domain"/>
    <property type="match status" value="1"/>
</dbReference>
<dbReference type="InterPro" id="IPR018108">
    <property type="entry name" value="MCP_transmembrane"/>
</dbReference>
<feature type="repeat" description="Solcar" evidence="9">
    <location>
        <begin position="21"/>
        <end position="107"/>
    </location>
</feature>
<evidence type="ECO:0000256" key="6">
    <source>
        <dbReference type="ARBA" id="ARBA00022792"/>
    </source>
</evidence>
<feature type="repeat" description="Solcar" evidence="9">
    <location>
        <begin position="118"/>
        <end position="206"/>
    </location>
</feature>
<dbReference type="Proteomes" id="UP001487740">
    <property type="component" value="Unassembled WGS sequence"/>
</dbReference>
<protein>
    <recommendedName>
        <fullName evidence="13">Graves disease carrier protein</fullName>
    </recommendedName>
</protein>
<keyword evidence="5" id="KW-0677">Repeat</keyword>
<evidence type="ECO:0000256" key="9">
    <source>
        <dbReference type="PROSITE-ProRule" id="PRU00282"/>
    </source>
</evidence>
<dbReference type="Pfam" id="PF00153">
    <property type="entry name" value="Mito_carr"/>
    <property type="match status" value="3"/>
</dbReference>
<dbReference type="PROSITE" id="PS50920">
    <property type="entry name" value="SOLCAR"/>
    <property type="match status" value="3"/>
</dbReference>
<gene>
    <name evidence="11" type="ORF">O3P69_006135</name>
</gene>
<reference evidence="11 12" key="1">
    <citation type="submission" date="2023-03" db="EMBL/GenBank/DDBJ databases">
        <title>High-quality genome of Scylla paramamosain provides insights in environmental adaptation.</title>
        <authorList>
            <person name="Zhang L."/>
        </authorList>
    </citation>
    <scope>NUCLEOTIDE SEQUENCE [LARGE SCALE GENOMIC DNA]</scope>
    <source>
        <strain evidence="11">LZ_2023a</strain>
        <tissue evidence="11">Muscle</tissue>
    </source>
</reference>
<organism evidence="11 12">
    <name type="scientific">Scylla paramamosain</name>
    <name type="common">Mud crab</name>
    <dbReference type="NCBI Taxonomy" id="85552"/>
    <lineage>
        <taxon>Eukaryota</taxon>
        <taxon>Metazoa</taxon>
        <taxon>Ecdysozoa</taxon>
        <taxon>Arthropoda</taxon>
        <taxon>Crustacea</taxon>
        <taxon>Multicrustacea</taxon>
        <taxon>Malacostraca</taxon>
        <taxon>Eumalacostraca</taxon>
        <taxon>Eucarida</taxon>
        <taxon>Decapoda</taxon>
        <taxon>Pleocyemata</taxon>
        <taxon>Brachyura</taxon>
        <taxon>Eubrachyura</taxon>
        <taxon>Portunoidea</taxon>
        <taxon>Portunidae</taxon>
        <taxon>Portuninae</taxon>
        <taxon>Scylla</taxon>
    </lineage>
</organism>
<name>A0AAW0U643_SCYPA</name>
<dbReference type="InterPro" id="IPR002067">
    <property type="entry name" value="MCP"/>
</dbReference>
<sequence>MIAAHSVVITHSVRMDSISVSFFVKSLVAGGFAGMCAKSTVAPLDRIKILLQAHNKHYRHDGVVSGLRNIVARENVWALYKGNGAQMVRIFPYASTQFTSFEFYKKLLNNSWGHNKFLSKTTSAVAGSMAGVTAVFLTYPLDTIRARLAFQVSGEHLYSGIVNAAVTIFQTEGGMRALYRGFTATVCGMIPYAGLSFYCFEQMKYLCMLWLPHYTCKPCPKNTGGLVLTVPAKLFCGGLAGAVAQSFSYPFDVTRRRMQLAWMNEETRKFGMGMVDTLKLIYRENGIMRGLYRGMSINYMRAIPMVAVSFSTYEVTKQLLGLDTGLSIKAG</sequence>
<dbReference type="PRINTS" id="PR00928">
    <property type="entry name" value="GRAVESDC"/>
</dbReference>
<keyword evidence="6" id="KW-0999">Mitochondrion inner membrane</keyword>
<evidence type="ECO:0000256" key="4">
    <source>
        <dbReference type="ARBA" id="ARBA00022692"/>
    </source>
</evidence>
<evidence type="ECO:0000256" key="5">
    <source>
        <dbReference type="ARBA" id="ARBA00022737"/>
    </source>
</evidence>
<accession>A0AAW0U643</accession>
<keyword evidence="12" id="KW-1185">Reference proteome</keyword>
<keyword evidence="8 9" id="KW-0472">Membrane</keyword>
<dbReference type="PANTHER" id="PTHR24089">
    <property type="entry name" value="SOLUTE CARRIER FAMILY 25"/>
    <property type="match status" value="1"/>
</dbReference>
<evidence type="ECO:0000256" key="3">
    <source>
        <dbReference type="ARBA" id="ARBA00022448"/>
    </source>
</evidence>
<evidence type="ECO:0000313" key="12">
    <source>
        <dbReference type="Proteomes" id="UP001487740"/>
    </source>
</evidence>
<comment type="similarity">
    <text evidence="2 10">Belongs to the mitochondrial carrier (TC 2.A.29) family.</text>
</comment>
<keyword evidence="7" id="KW-0496">Mitochondrion</keyword>
<evidence type="ECO:0000313" key="11">
    <source>
        <dbReference type="EMBL" id="KAK8395191.1"/>
    </source>
</evidence>
<feature type="repeat" description="Solcar" evidence="9">
    <location>
        <begin position="232"/>
        <end position="319"/>
    </location>
</feature>
<dbReference type="SUPFAM" id="SSF103506">
    <property type="entry name" value="Mitochondrial carrier"/>
    <property type="match status" value="1"/>
</dbReference>
<comment type="subcellular location">
    <subcellularLocation>
        <location evidence="1">Mitochondrion inner membrane</location>
        <topology evidence="1">Multi-pass membrane protein</topology>
    </subcellularLocation>
</comment>
<dbReference type="AlphaFoldDB" id="A0AAW0U643"/>
<evidence type="ECO:0000256" key="8">
    <source>
        <dbReference type="ARBA" id="ARBA00023136"/>
    </source>
</evidence>
<evidence type="ECO:0000256" key="2">
    <source>
        <dbReference type="ARBA" id="ARBA00006375"/>
    </source>
</evidence>